<dbReference type="InterPro" id="IPR003374">
    <property type="entry name" value="ApbE-like_sf"/>
</dbReference>
<reference evidence="2 3" key="1">
    <citation type="journal article" date="2018" name="Sci. Adv.">
        <title>Multi-heme cytochromes provide a pathway for survival in energy-limited environments.</title>
        <authorList>
            <person name="Deng X."/>
            <person name="Dohmae N."/>
            <person name="Nealson K.H."/>
            <person name="Hashimoto K."/>
            <person name="Okamoto A."/>
        </authorList>
    </citation>
    <scope>NUCLEOTIDE SEQUENCE [LARGE SCALE GENOMIC DNA]</scope>
    <source>
        <strain evidence="2 3">IS5</strain>
    </source>
</reference>
<dbReference type="SUPFAM" id="SSF143631">
    <property type="entry name" value="ApbE-like"/>
    <property type="match status" value="1"/>
</dbReference>
<keyword evidence="2" id="KW-0449">Lipoprotein</keyword>
<dbReference type="KEGG" id="dfl:DFE_0241"/>
<organism evidence="2 3">
    <name type="scientific">Desulfovibrio ferrophilus</name>
    <dbReference type="NCBI Taxonomy" id="241368"/>
    <lineage>
        <taxon>Bacteria</taxon>
        <taxon>Pseudomonadati</taxon>
        <taxon>Thermodesulfobacteriota</taxon>
        <taxon>Desulfovibrionia</taxon>
        <taxon>Desulfovibrionales</taxon>
        <taxon>Desulfovibrionaceae</taxon>
        <taxon>Desulfovibrio</taxon>
    </lineage>
</organism>
<dbReference type="InterPro" id="IPR007183">
    <property type="entry name" value="UPF0280"/>
</dbReference>
<evidence type="ECO:0000313" key="3">
    <source>
        <dbReference type="Proteomes" id="UP000269883"/>
    </source>
</evidence>
<dbReference type="EMBL" id="AP017378">
    <property type="protein sequence ID" value="BBD06967.1"/>
    <property type="molecule type" value="Genomic_DNA"/>
</dbReference>
<sequence length="251" mass="26261">MPKQKQEHVHTGTHRDYRSGITPAQGETSFQVVVEETDLLVVAQSDLSAEVSRIVTGLRGQIKAYMALNPAFGPSLTPVDVPESAPALIRSMADAAQLCGVGPMAAVAGTVAEFTARALMDQSPDILVENGGDIYLCSTRRRVAAILADPTGGASLGVALEQDDFPCSLCASSATIGHSLSLGRGELVVARSHNASLADAAATALCNILRSQRDLERVTARAEAFGLDGVFAQCDGKITVWGKMELVALEA</sequence>
<dbReference type="Proteomes" id="UP000269883">
    <property type="component" value="Chromosome"/>
</dbReference>
<evidence type="ECO:0000313" key="2">
    <source>
        <dbReference type="EMBL" id="BBD06967.1"/>
    </source>
</evidence>
<accession>A0A2Z6AUQ8</accession>
<dbReference type="OrthoDB" id="9787842at2"/>
<gene>
    <name evidence="2" type="ORF">DFE_0241</name>
</gene>
<feature type="compositionally biased region" description="Basic and acidic residues" evidence="1">
    <location>
        <begin position="1"/>
        <end position="18"/>
    </location>
</feature>
<dbReference type="AlphaFoldDB" id="A0A2Z6AUQ8"/>
<dbReference type="NCBIfam" id="NF003323">
    <property type="entry name" value="PRK04334.1-3"/>
    <property type="match status" value="1"/>
</dbReference>
<feature type="region of interest" description="Disordered" evidence="1">
    <location>
        <begin position="1"/>
        <end position="22"/>
    </location>
</feature>
<keyword evidence="3" id="KW-1185">Reference proteome</keyword>
<proteinExistence type="predicted"/>
<dbReference type="Gene3D" id="3.10.520.10">
    <property type="entry name" value="ApbE-like domains"/>
    <property type="match status" value="1"/>
</dbReference>
<name>A0A2Z6AUQ8_9BACT</name>
<evidence type="ECO:0000256" key="1">
    <source>
        <dbReference type="SAM" id="MobiDB-lite"/>
    </source>
</evidence>
<dbReference type="PIRSF" id="PIRSF006421">
    <property type="entry name" value="UCP006421"/>
    <property type="match status" value="1"/>
</dbReference>
<dbReference type="RefSeq" id="WP_126375761.1">
    <property type="nucleotide sequence ID" value="NZ_AP017378.1"/>
</dbReference>
<protein>
    <submittedName>
        <fullName evidence="2">ApbE family lipoprotein</fullName>
    </submittedName>
</protein>